<dbReference type="VEuPathDB" id="TriTrypDB:ADEAN_000964300"/>
<feature type="region of interest" description="Disordered" evidence="1">
    <location>
        <begin position="55"/>
        <end position="82"/>
    </location>
</feature>
<evidence type="ECO:0000313" key="2">
    <source>
        <dbReference type="EMBL" id="CAD2222104.1"/>
    </source>
</evidence>
<evidence type="ECO:0000313" key="3">
    <source>
        <dbReference type="Proteomes" id="UP000515908"/>
    </source>
</evidence>
<name>A0A7G2CT42_9TRYP</name>
<protein>
    <submittedName>
        <fullName evidence="2">Uncharacterized protein</fullName>
    </submittedName>
</protein>
<dbReference type="AlphaFoldDB" id="A0A7G2CT42"/>
<dbReference type="Proteomes" id="UP000515908">
    <property type="component" value="Chromosome 24"/>
</dbReference>
<dbReference type="EMBL" id="LR877168">
    <property type="protein sequence ID" value="CAD2222104.1"/>
    <property type="molecule type" value="Genomic_DNA"/>
</dbReference>
<proteinExistence type="predicted"/>
<keyword evidence="3" id="KW-1185">Reference proteome</keyword>
<sequence length="189" mass="21491">MVKAVIYPYTIPSIKEELKHNHHNNNNHHTIQLKYNAGESNLALSGINVVLHNNNNKNENKSKNINNPFSKNANHNNHQNNNVENMPYSFVIVVSAEVRSSIVVDHQTNAKKYVIASIPFTAENNNNNNNHFVKLDLRFQTEKAKLSYQIFPLSNKKRNRSDENNNSEEKETDDFAIDINVVGAVSSLV</sequence>
<reference evidence="2 3" key="1">
    <citation type="submission" date="2020-08" db="EMBL/GenBank/DDBJ databases">
        <authorList>
            <person name="Newling K."/>
            <person name="Davey J."/>
            <person name="Forrester S."/>
        </authorList>
    </citation>
    <scope>NUCLEOTIDE SEQUENCE [LARGE SCALE GENOMIC DNA]</scope>
    <source>
        <strain evidence="3">Crithidia deanei Carvalho (ATCC PRA-265)</strain>
    </source>
</reference>
<accession>A0A7G2CT42</accession>
<organism evidence="2 3">
    <name type="scientific">Angomonas deanei</name>
    <dbReference type="NCBI Taxonomy" id="59799"/>
    <lineage>
        <taxon>Eukaryota</taxon>
        <taxon>Discoba</taxon>
        <taxon>Euglenozoa</taxon>
        <taxon>Kinetoplastea</taxon>
        <taxon>Metakinetoplastina</taxon>
        <taxon>Trypanosomatida</taxon>
        <taxon>Trypanosomatidae</taxon>
        <taxon>Strigomonadinae</taxon>
        <taxon>Angomonas</taxon>
    </lineage>
</organism>
<evidence type="ECO:0000256" key="1">
    <source>
        <dbReference type="SAM" id="MobiDB-lite"/>
    </source>
</evidence>
<gene>
    <name evidence="2" type="ORF">ADEAN_000964300</name>
</gene>